<name>A0A6N8DML9_RHOAC</name>
<dbReference type="OrthoDB" id="1663315at2"/>
<feature type="domain" description="Cysteine protease StiP N-terminal" evidence="1">
    <location>
        <begin position="12"/>
        <end position="253"/>
    </location>
</feature>
<accession>A0A6N8DML9</accession>
<reference evidence="3 4" key="1">
    <citation type="submission" date="2019-11" db="EMBL/GenBank/DDBJ databases">
        <title>Whole-genome sequence of a Rhodoblastus acidophilus DSM 142.</title>
        <authorList>
            <person name="Kyndt J.A."/>
            <person name="Meyer T.E."/>
        </authorList>
    </citation>
    <scope>NUCLEOTIDE SEQUENCE [LARGE SCALE GENOMIC DNA]</scope>
    <source>
        <strain evidence="3 4">DSM 142</strain>
    </source>
</reference>
<organism evidence="3 4">
    <name type="scientific">Rhodoblastus acidophilus</name>
    <name type="common">Rhodopseudomonas acidophila</name>
    <dbReference type="NCBI Taxonomy" id="1074"/>
    <lineage>
        <taxon>Bacteria</taxon>
        <taxon>Pseudomonadati</taxon>
        <taxon>Pseudomonadota</taxon>
        <taxon>Alphaproteobacteria</taxon>
        <taxon>Hyphomicrobiales</taxon>
        <taxon>Rhodoblastaceae</taxon>
        <taxon>Rhodoblastus</taxon>
    </lineage>
</organism>
<dbReference type="Pfam" id="PF11202">
    <property type="entry name" value="StiP"/>
    <property type="match status" value="1"/>
</dbReference>
<evidence type="ECO:0000259" key="2">
    <source>
        <dbReference type="Pfam" id="PF15608"/>
    </source>
</evidence>
<protein>
    <submittedName>
        <fullName evidence="3">Uncharacterized protein</fullName>
    </submittedName>
</protein>
<dbReference type="EMBL" id="WNKS01000008">
    <property type="protein sequence ID" value="MTV31578.1"/>
    <property type="molecule type" value="Genomic_DNA"/>
</dbReference>
<evidence type="ECO:0000313" key="4">
    <source>
        <dbReference type="Proteomes" id="UP000439113"/>
    </source>
</evidence>
<gene>
    <name evidence="3" type="ORF">GJ654_11295</name>
</gene>
<dbReference type="Proteomes" id="UP000439113">
    <property type="component" value="Unassembled WGS sequence"/>
</dbReference>
<proteinExistence type="predicted"/>
<dbReference type="InterPro" id="IPR048336">
    <property type="entry name" value="StiP-like"/>
</dbReference>
<dbReference type="InterPro" id="IPR028157">
    <property type="entry name" value="PELOTA_dom"/>
</dbReference>
<dbReference type="AlphaFoldDB" id="A0A6N8DML9"/>
<sequence>MITATSPVALHGTFDAADITFLLKPVLVDSTDVMEKERLIQSGARHYSEMISFEKPPTLAYEAIFADALDRGAERMGREIASLAVALQRISPKIVTLVSLVRAGAPIGVLLARALKRIGVDVAHFGVSIVRDRGLDHNALDFILARRPASSVFFVDGWTGKGAIASELERTLARRAEVEPRLVVLADPCGGAWLAASGEDWLIPSGILGATVSGLISRSILNDDVVGPGDFHGCIVWSHLRGYDRTRPFIETVETHVEAALATTPAAEWTSAHRQERAAASSDVIDAIAARHGVTNRNRIKPGIAEATRAILRRVPERIFVDDPADPDLAALVHLARSAKVPLDRLPGDVAPYRAVTLIRPIA</sequence>
<dbReference type="PIRSF" id="PIRSF020979">
    <property type="entry name" value="UCP020979"/>
    <property type="match status" value="1"/>
</dbReference>
<evidence type="ECO:0000259" key="1">
    <source>
        <dbReference type="Pfam" id="PF11202"/>
    </source>
</evidence>
<evidence type="ECO:0000313" key="3">
    <source>
        <dbReference type="EMBL" id="MTV31578.1"/>
    </source>
</evidence>
<dbReference type="InterPro" id="IPR011215">
    <property type="entry name" value="StiP_N"/>
</dbReference>
<dbReference type="Pfam" id="PF15608">
    <property type="entry name" value="PELOTA_1"/>
    <property type="match status" value="1"/>
</dbReference>
<comment type="caution">
    <text evidence="3">The sequence shown here is derived from an EMBL/GenBank/DDBJ whole genome shotgun (WGS) entry which is preliminary data.</text>
</comment>
<feature type="domain" description="PELOTA RNA-binding" evidence="2">
    <location>
        <begin position="281"/>
        <end position="360"/>
    </location>
</feature>
<dbReference type="RefSeq" id="WP_155446254.1">
    <property type="nucleotide sequence ID" value="NZ_JAOQNR010000009.1"/>
</dbReference>